<dbReference type="PANTHER" id="PTHR11012:SF55">
    <property type="entry name" value="BHLH DOMAIN-CONTAINING PROTEIN"/>
    <property type="match status" value="1"/>
</dbReference>
<protein>
    <recommendedName>
        <fullName evidence="1">CHK kinase-like domain-containing protein</fullName>
    </recommendedName>
</protein>
<dbReference type="Proteomes" id="UP001159363">
    <property type="component" value="Chromosome 9"/>
</dbReference>
<comment type="caution">
    <text evidence="2">The sequence shown here is derived from an EMBL/GenBank/DDBJ whole genome shotgun (WGS) entry which is preliminary data.</text>
</comment>
<keyword evidence="3" id="KW-1185">Reference proteome</keyword>
<evidence type="ECO:0000313" key="3">
    <source>
        <dbReference type="Proteomes" id="UP001159363"/>
    </source>
</evidence>
<evidence type="ECO:0000313" key="2">
    <source>
        <dbReference type="EMBL" id="KAJ8874414.1"/>
    </source>
</evidence>
<sequence length="407" mass="46924">MTEIANDLTKKDLEELLKSTLDADGTKVKDFSVRYLTKPGDNYGSTMLAVDVNLTPGPRTLPLVAKMLPKSAALQEIFQVEKTVRKEIDMYLLVRPAFERIQKEYDVPEDKYLDVLPVCYGARISSEGDSGPVDKTSVILQENLKAQGFECGDRFVGLNLAHCKLVVDKLARFHATAVAMKIKKPEEFKKTVLRAATHLNLEVDEFVSWKSLENISEYEELKERINNAIQKGVEHYNSSSGLPREPFSTIAHLDLWTNNIMFQYESDSSKDNPKDLRFIDFQVTEYDSPARDLLFFIYSSAQLEVLSEHYDYLVRLYHDNFVDCLKILHCDTTPFSFEEFLKEMEYASVVEFVHITFMLRPISLASEDAINTADMTHKDFKKRPKFGKTYIPRTRKFILDFVSRKWI</sequence>
<evidence type="ECO:0000259" key="1">
    <source>
        <dbReference type="SMART" id="SM00587"/>
    </source>
</evidence>
<organism evidence="2 3">
    <name type="scientific">Dryococelus australis</name>
    <dbReference type="NCBI Taxonomy" id="614101"/>
    <lineage>
        <taxon>Eukaryota</taxon>
        <taxon>Metazoa</taxon>
        <taxon>Ecdysozoa</taxon>
        <taxon>Arthropoda</taxon>
        <taxon>Hexapoda</taxon>
        <taxon>Insecta</taxon>
        <taxon>Pterygota</taxon>
        <taxon>Neoptera</taxon>
        <taxon>Polyneoptera</taxon>
        <taxon>Phasmatodea</taxon>
        <taxon>Verophasmatodea</taxon>
        <taxon>Anareolatae</taxon>
        <taxon>Phasmatidae</taxon>
        <taxon>Eurycanthinae</taxon>
        <taxon>Dryococelus</taxon>
    </lineage>
</organism>
<dbReference type="InterPro" id="IPR011009">
    <property type="entry name" value="Kinase-like_dom_sf"/>
</dbReference>
<dbReference type="Gene3D" id="3.90.1200.10">
    <property type="match status" value="1"/>
</dbReference>
<dbReference type="PANTHER" id="PTHR11012">
    <property type="entry name" value="PROTEIN KINASE-LIKE DOMAIN-CONTAINING"/>
    <property type="match status" value="1"/>
</dbReference>
<name>A0ABQ9GQV6_9NEOP</name>
<dbReference type="Pfam" id="PF02958">
    <property type="entry name" value="EcKL"/>
    <property type="match status" value="1"/>
</dbReference>
<accession>A0ABQ9GQV6</accession>
<gene>
    <name evidence="2" type="ORF">PR048_025263</name>
</gene>
<proteinExistence type="predicted"/>
<dbReference type="InterPro" id="IPR015897">
    <property type="entry name" value="CHK_kinase-like"/>
</dbReference>
<feature type="domain" description="CHK kinase-like" evidence="1">
    <location>
        <begin position="139"/>
        <end position="327"/>
    </location>
</feature>
<dbReference type="InterPro" id="IPR004119">
    <property type="entry name" value="EcKL"/>
</dbReference>
<dbReference type="EMBL" id="JARBHB010000010">
    <property type="protein sequence ID" value="KAJ8874414.1"/>
    <property type="molecule type" value="Genomic_DNA"/>
</dbReference>
<dbReference type="SMART" id="SM00587">
    <property type="entry name" value="CHK"/>
    <property type="match status" value="1"/>
</dbReference>
<dbReference type="SUPFAM" id="SSF56112">
    <property type="entry name" value="Protein kinase-like (PK-like)"/>
    <property type="match status" value="1"/>
</dbReference>
<reference evidence="2 3" key="1">
    <citation type="submission" date="2023-02" db="EMBL/GenBank/DDBJ databases">
        <title>LHISI_Scaffold_Assembly.</title>
        <authorList>
            <person name="Stuart O.P."/>
            <person name="Cleave R."/>
            <person name="Magrath M.J.L."/>
            <person name="Mikheyev A.S."/>
        </authorList>
    </citation>
    <scope>NUCLEOTIDE SEQUENCE [LARGE SCALE GENOMIC DNA]</scope>
    <source>
        <strain evidence="2">Daus_M_001</strain>
        <tissue evidence="2">Leg muscle</tissue>
    </source>
</reference>